<reference evidence="1 2" key="1">
    <citation type="journal article" date="2019" name="Microbiol. Resour. Announc.">
        <title>High-quality draft genome sequence of Fusarium oxysporum f. sp. cubense strain 160527, a causal agent of Panama disease.</title>
        <authorList>
            <person name="Asai S."/>
            <person name="Ayukawa Y."/>
            <person name="Gan P."/>
            <person name="Masuda S."/>
            <person name="Komatsu K."/>
            <person name="Shirasu K."/>
            <person name="Arie T."/>
        </authorList>
    </citation>
    <scope>NUCLEOTIDE SEQUENCE [LARGE SCALE GENOMIC DNA]</scope>
    <source>
        <strain evidence="1 2">160527</strain>
    </source>
</reference>
<name>A0A559LHL4_FUSOC</name>
<accession>A0A559LHL4</accession>
<dbReference type="AlphaFoldDB" id="A0A559LHL4"/>
<dbReference type="EMBL" id="SRMI01000003">
    <property type="protein sequence ID" value="TVY73764.1"/>
    <property type="molecule type" value="Genomic_DNA"/>
</dbReference>
<dbReference type="Proteomes" id="UP000320707">
    <property type="component" value="Unassembled WGS sequence"/>
</dbReference>
<protein>
    <submittedName>
        <fullName evidence="1">Uncharacterized protein</fullName>
    </submittedName>
</protein>
<evidence type="ECO:0000313" key="1">
    <source>
        <dbReference type="EMBL" id="TVY73764.1"/>
    </source>
</evidence>
<gene>
    <name evidence="1" type="ORF">Focb16_v005973</name>
</gene>
<comment type="caution">
    <text evidence="1">The sequence shown here is derived from an EMBL/GenBank/DDBJ whole genome shotgun (WGS) entry which is preliminary data.</text>
</comment>
<proteinExistence type="predicted"/>
<evidence type="ECO:0000313" key="2">
    <source>
        <dbReference type="Proteomes" id="UP000320707"/>
    </source>
</evidence>
<organism evidence="1 2">
    <name type="scientific">Fusarium oxysporum f. sp. cubense</name>
    <dbReference type="NCBI Taxonomy" id="61366"/>
    <lineage>
        <taxon>Eukaryota</taxon>
        <taxon>Fungi</taxon>
        <taxon>Dikarya</taxon>
        <taxon>Ascomycota</taxon>
        <taxon>Pezizomycotina</taxon>
        <taxon>Sordariomycetes</taxon>
        <taxon>Hypocreomycetidae</taxon>
        <taxon>Hypocreales</taxon>
        <taxon>Nectriaceae</taxon>
        <taxon>Fusarium</taxon>
        <taxon>Fusarium oxysporum species complex</taxon>
    </lineage>
</organism>
<sequence>MLALQAYQADPKLSLRRAAKIYQVDFSTLCRRDSGMQARCQCFPNLRKLSGLEEQIIVQHILGLDLRGFPRQLPVIEEMANRLLTDRHASPVGKRWATNLVKRQPDHKTRFQRRYDYLRHSSHLLQPLDVRCFGPLKKAYGREIEHLIRMSITHISKTEFLSFFYAAFRATMTEKDIKGGIEDAGLIPFDPESVVSKLEVQLRTPTPAEEQASQAQPWTSKAPKSIREIEFQTEYLERRLTTKGQKQMTLVLKQKLNTCQCSFCWLAEP</sequence>